<dbReference type="EMBL" id="FQTU01000024">
    <property type="protein sequence ID" value="SHF24902.1"/>
    <property type="molecule type" value="Genomic_DNA"/>
</dbReference>
<dbReference type="AlphaFoldDB" id="A0A1M5A4W3"/>
<name>A0A1M5A4W3_9FIRM</name>
<organism evidence="2 3">
    <name type="scientific">Alkalibacter saccharofermentans DSM 14828</name>
    <dbReference type="NCBI Taxonomy" id="1120975"/>
    <lineage>
        <taxon>Bacteria</taxon>
        <taxon>Bacillati</taxon>
        <taxon>Bacillota</taxon>
        <taxon>Clostridia</taxon>
        <taxon>Eubacteriales</taxon>
        <taxon>Eubacteriaceae</taxon>
        <taxon>Alkalibacter</taxon>
    </lineage>
</organism>
<accession>A0A1M5A4W3</accession>
<dbReference type="Proteomes" id="UP000184251">
    <property type="component" value="Unassembled WGS sequence"/>
</dbReference>
<protein>
    <submittedName>
        <fullName evidence="2">Uncharacterized protein</fullName>
    </submittedName>
</protein>
<gene>
    <name evidence="2" type="ORF">SAMN02746064_02219</name>
</gene>
<dbReference type="RefSeq" id="WP_073272195.1">
    <property type="nucleotide sequence ID" value="NZ_FQTU01000024.1"/>
</dbReference>
<sequence length="184" mass="20775">MSLSRRKNQSDLSDQINVLTRSAFALALSVVSLLLFRGSISIVSTFIIPVVIVLFSKRNELLSFTYIAISLLMVTVLFFQTQIIFVIGYLLLSVLLKHFLMDSAVKVKISFSGILKYLIAVIVILFIGIQLTQIIFLIPLHDMMLRLSNNLPYRYFGILLVEGIIITLVNLLLLKAITSRLKLE</sequence>
<keyword evidence="1" id="KW-0812">Transmembrane</keyword>
<feature type="transmembrane region" description="Helical" evidence="1">
    <location>
        <begin position="67"/>
        <end position="96"/>
    </location>
</feature>
<evidence type="ECO:0000313" key="2">
    <source>
        <dbReference type="EMBL" id="SHF24902.1"/>
    </source>
</evidence>
<feature type="transmembrane region" description="Helical" evidence="1">
    <location>
        <begin position="117"/>
        <end position="141"/>
    </location>
</feature>
<feature type="transmembrane region" description="Helical" evidence="1">
    <location>
        <begin position="23"/>
        <end position="55"/>
    </location>
</feature>
<keyword evidence="1" id="KW-0472">Membrane</keyword>
<proteinExistence type="predicted"/>
<feature type="transmembrane region" description="Helical" evidence="1">
    <location>
        <begin position="153"/>
        <end position="174"/>
    </location>
</feature>
<dbReference type="STRING" id="1120975.SAMN02746064_02219"/>
<evidence type="ECO:0000256" key="1">
    <source>
        <dbReference type="SAM" id="Phobius"/>
    </source>
</evidence>
<keyword evidence="1" id="KW-1133">Transmembrane helix</keyword>
<evidence type="ECO:0000313" key="3">
    <source>
        <dbReference type="Proteomes" id="UP000184251"/>
    </source>
</evidence>
<keyword evidence="3" id="KW-1185">Reference proteome</keyword>
<reference evidence="2 3" key="1">
    <citation type="submission" date="2016-11" db="EMBL/GenBank/DDBJ databases">
        <authorList>
            <person name="Jaros S."/>
            <person name="Januszkiewicz K."/>
            <person name="Wedrychowicz H."/>
        </authorList>
    </citation>
    <scope>NUCLEOTIDE SEQUENCE [LARGE SCALE GENOMIC DNA]</scope>
    <source>
        <strain evidence="2 3">DSM 14828</strain>
    </source>
</reference>